<feature type="region of interest" description="Disordered" evidence="5">
    <location>
        <begin position="1"/>
        <end position="43"/>
    </location>
</feature>
<evidence type="ECO:0000259" key="6">
    <source>
        <dbReference type="PROSITE" id="PS50186"/>
    </source>
</evidence>
<feature type="compositionally biased region" description="Polar residues" evidence="5">
    <location>
        <begin position="771"/>
        <end position="785"/>
    </location>
</feature>
<dbReference type="GO" id="GO:0005774">
    <property type="term" value="C:vacuolar membrane"/>
    <property type="evidence" value="ECO:0007669"/>
    <property type="project" value="UniProtKB-SubCell"/>
</dbReference>
<feature type="compositionally biased region" description="Basic and acidic residues" evidence="5">
    <location>
        <begin position="1368"/>
        <end position="1386"/>
    </location>
</feature>
<dbReference type="Proteomes" id="UP000028045">
    <property type="component" value="Unassembled WGS sequence"/>
</dbReference>
<feature type="region of interest" description="Disordered" evidence="5">
    <location>
        <begin position="818"/>
        <end position="853"/>
    </location>
</feature>
<dbReference type="Pfam" id="PF19418">
    <property type="entry name" value="DEPDC5_CTD"/>
    <property type="match status" value="1"/>
</dbReference>
<dbReference type="CDD" id="cd04449">
    <property type="entry name" value="DEP_DEPDC5-like"/>
    <property type="match status" value="1"/>
</dbReference>
<dbReference type="GO" id="GO:1904262">
    <property type="term" value="P:negative regulation of TORC1 signaling"/>
    <property type="evidence" value="ECO:0007669"/>
    <property type="project" value="TreeGrafter"/>
</dbReference>
<feature type="compositionally biased region" description="Polar residues" evidence="5">
    <location>
        <begin position="1"/>
        <end position="12"/>
    </location>
</feature>
<feature type="region of interest" description="Disordered" evidence="5">
    <location>
        <begin position="1366"/>
        <end position="1386"/>
    </location>
</feature>
<evidence type="ECO:0000313" key="7">
    <source>
        <dbReference type="EMBL" id="KEY74222.1"/>
    </source>
</evidence>
<dbReference type="GO" id="GO:0035556">
    <property type="term" value="P:intracellular signal transduction"/>
    <property type="evidence" value="ECO:0007669"/>
    <property type="project" value="InterPro"/>
</dbReference>
<dbReference type="Pfam" id="PF00610">
    <property type="entry name" value="DEP"/>
    <property type="match status" value="1"/>
</dbReference>
<comment type="subcellular location">
    <subcellularLocation>
        <location evidence="1">Vacuole membrane</location>
        <topology evidence="1">Peripheral membrane protein</topology>
    </subcellularLocation>
</comment>
<dbReference type="GO" id="GO:0010508">
    <property type="term" value="P:positive regulation of autophagy"/>
    <property type="evidence" value="ECO:0007669"/>
    <property type="project" value="TreeGrafter"/>
</dbReference>
<dbReference type="PROSITE" id="PS50186">
    <property type="entry name" value="DEP"/>
    <property type="match status" value="1"/>
</dbReference>
<dbReference type="SUPFAM" id="SSF46785">
    <property type="entry name" value="Winged helix' DNA-binding domain"/>
    <property type="match status" value="1"/>
</dbReference>
<dbReference type="OrthoDB" id="39497at2759"/>
<feature type="compositionally biased region" description="Basic and acidic residues" evidence="5">
    <location>
        <begin position="825"/>
        <end position="839"/>
    </location>
</feature>
<dbReference type="HOGENOM" id="CLU_000935_1_1_1"/>
<dbReference type="PANTHER" id="PTHR13179">
    <property type="entry name" value="DEP DOMAIN CONTAINING PROTEIN 5"/>
    <property type="match status" value="1"/>
</dbReference>
<dbReference type="SMART" id="SM00049">
    <property type="entry name" value="DEP"/>
    <property type="match status" value="1"/>
</dbReference>
<accession>A0A084B9J3</accession>
<proteinExistence type="inferred from homology"/>
<evidence type="ECO:0000256" key="1">
    <source>
        <dbReference type="ARBA" id="ARBA00004148"/>
    </source>
</evidence>
<sequence>MPRRPTQWSQLRHSSRASADHLSAESPASPGSVSTQSTAKGEPRRKIERFCAVAVNDGYSRDEVLLNLDLLGPAVKPGMLMSIAVSRNESIKSASGYGSISKHAHEHNGISKAAFASQQGGSDALGPQYIFVAKDMSKEMKSRHPEVEVNVVGHIAKTFGIKSGCQVLLTPVDKDHPAIEATHVEMTFKDQYLSRSDMWRLTVGELAQRTVYKGQSLLFMGTIKAQVSAVFVDGHRVHSAFFGRDTRPIFRSESARYVLFIQMSREMWDFDSESSGEIMFNKVVNGFLPALFKRWAVLKVKHLVSIVLFARVEYDVGITNDLEGDTLENSEYYTGFQPHGSGRPYKDFYQVVVSEMSSGSWTLILHTLKREFNYFRRDISLHHQTMSGGSDKLDSNSSKDLPANQAKADSTLSMHGNVLEAINLAAAQFSRDYIDRDLTRTGISIAVITPGPGIFEVDYEILRRTTENLVGNGIGIDLICMPRMPLHSVPLFKYRNPHYLEKGAQDARLGAFRPFHSRESTPGQRTPIVGSFQSMSESFSPSKGFNSTRRAESLATASFDDEWCYALPQWLHVSFWTGASEEALSYAGIALSVSNKVEQDKDDEFSLRCRMNALQMRSVLETNEIEITPLQAEHSYPSSLIEAAVSSRRRKDKIDEVIYIPSKRAPEHLVEPVYGFKTFAPEKFARSGSKKLWDQLDEFDAYRARLPSKKRNVSTKTGTELDDATRRQLTEDASLFGTSLPERIARNHGPQSRKLSMTTTDAPDKLLMASPSKTISGLDNNTAKKTSPPKQPKLMRHISLGQRGFGIAAPKAAAAEVQAETVSAMERRAPSSPHQRTEQRPLSPQSTLARTGSSLSVQKLNLGASYDPLDAVATTPSIPIGKKSGQVRFESGVSQLRNASMAGSLFHISHDPRHEDDDDDVRHSKALRADDAQKVYTNKLRAGSVPELPATISPKTAINPWLTLLNPSNPDSNRIDDTLLYSRWQHVFPATSEMKVQKWKTLCCPASVPLTTEYFPSRSRFDSEYQRHPYNIDLDIDDDMVEDPRARKGDLMKELISLRFSQGFQVVVGPAVAKAFGQKSVKVADIFTRDQPIEDGTSVFMSMGNTIHQLSSVTDSQVEVNIYARKPTEPSALTQDFDPIYKPAIRTLLEDNYATQHIDAFSPRQERNWNTIDSYLAGHHDEMMDSLQFWRARFVLLPISSRQQANPKNWGSDEAEEMRIEGIKRLAQLWQKHRYTPPSEWRFQQRRPATASPLDIVYKTEDPSVVIAGELETLPLLEGLEGVNRKSQLVSTKHRFQKTNINLTALAEAMQQPVASGGVPLKNRRWHLRLHYNCFIGSDMTTWLLENFEDVEDREEAEILGNILMFPDESKGKDSTESRGDKEKEKGLFVHVDKRHRFKDGNYFYQVASDYAKPQPGWFGNKRRDASVPQTPMSELSRDSPRVGFPRPTSIHEEGSPVSTSSTPTISTVFSGKKKPRVVLSKVIKYDVEPRKRSYRAERVDLHYDRLYNPDNCFHIRIDWMNTTAKLIEDAVESWAREAMQYGLRLVEVPIREAASITEYNPFRKPYVIKLALQPPEYKPETYFDSSPLGPQTSPNRHFYQIALLKKFNYVLDFEAASNFPPNVDVSYSWGKPDFRYTQFVHRSGNMLAEITDEGEIILLGNRLFSNRALSARDAHHAQTAGDQGLVDARSARMAQISNYTPFGIGESTPMSSPMLRPIGHDSPALPPTDTPAKQASTNAMNPFSFFPIRDELEDFCRDRDALEAFYKETLEKSQAAQATPTMTAMGLGTLPEMNIPSLGLPPGVLASGEGTGSVRLGSPMAFLRRGSVQHDGLGIGSKGKN</sequence>
<dbReference type="Gene3D" id="1.10.10.10">
    <property type="entry name" value="Winged helix-like DNA-binding domain superfamily/Winged helix DNA-binding domain"/>
    <property type="match status" value="1"/>
</dbReference>
<dbReference type="Pfam" id="PF12257">
    <property type="entry name" value="IML1"/>
    <property type="match status" value="1"/>
</dbReference>
<feature type="domain" description="DEP" evidence="6">
    <location>
        <begin position="1315"/>
        <end position="1409"/>
    </location>
</feature>
<dbReference type="GO" id="GO:1990130">
    <property type="term" value="C:GATOR1 complex"/>
    <property type="evidence" value="ECO:0007669"/>
    <property type="project" value="TreeGrafter"/>
</dbReference>
<evidence type="ECO:0000313" key="8">
    <source>
        <dbReference type="Proteomes" id="UP000028045"/>
    </source>
</evidence>
<dbReference type="InterPro" id="IPR027244">
    <property type="entry name" value="IML1"/>
</dbReference>
<organism evidence="7 8">
    <name type="scientific">Stachybotrys chartarum (strain CBS 109288 / IBT 7711)</name>
    <name type="common">Toxic black mold</name>
    <name type="synonym">Stilbospora chartarum</name>
    <dbReference type="NCBI Taxonomy" id="1280523"/>
    <lineage>
        <taxon>Eukaryota</taxon>
        <taxon>Fungi</taxon>
        <taxon>Dikarya</taxon>
        <taxon>Ascomycota</taxon>
        <taxon>Pezizomycotina</taxon>
        <taxon>Sordariomycetes</taxon>
        <taxon>Hypocreomycetidae</taxon>
        <taxon>Hypocreales</taxon>
        <taxon>Stachybotryaceae</taxon>
        <taxon>Stachybotrys</taxon>
    </lineage>
</organism>
<feature type="region of interest" description="Disordered" evidence="5">
    <location>
        <begin position="1416"/>
        <end position="1468"/>
    </location>
</feature>
<dbReference type="PANTHER" id="PTHR13179:SF8">
    <property type="entry name" value="GATOR COMPLEX PROTEIN DEPDC5"/>
    <property type="match status" value="1"/>
</dbReference>
<comment type="similarity">
    <text evidence="2">Belongs to the IML1 family.</text>
</comment>
<evidence type="ECO:0000256" key="3">
    <source>
        <dbReference type="ARBA" id="ARBA00018529"/>
    </source>
</evidence>
<feature type="compositionally biased region" description="Polar residues" evidence="5">
    <location>
        <begin position="29"/>
        <end position="39"/>
    </location>
</feature>
<feature type="compositionally biased region" description="Low complexity" evidence="5">
    <location>
        <begin position="1456"/>
        <end position="1468"/>
    </location>
</feature>
<gene>
    <name evidence="7" type="ORF">S7711_00379</name>
</gene>
<dbReference type="InterPro" id="IPR036388">
    <property type="entry name" value="WH-like_DNA-bd_sf"/>
</dbReference>
<evidence type="ECO:0000256" key="5">
    <source>
        <dbReference type="SAM" id="MobiDB-lite"/>
    </source>
</evidence>
<dbReference type="InterPro" id="IPR036390">
    <property type="entry name" value="WH_DNA-bd_sf"/>
</dbReference>
<evidence type="ECO:0000256" key="4">
    <source>
        <dbReference type="ARBA" id="ARBA00021881"/>
    </source>
</evidence>
<dbReference type="InterPro" id="IPR048255">
    <property type="entry name" value="IML1_N"/>
</dbReference>
<protein>
    <recommendedName>
        <fullName evidence="3">Vacuolar membrane-associated protein IML1</fullName>
    </recommendedName>
    <alternativeName>
        <fullName evidence="4">Vacuolar membrane-associated protein iml1</fullName>
    </alternativeName>
</protein>
<name>A0A084B9J3_STACB</name>
<dbReference type="InterPro" id="IPR045838">
    <property type="entry name" value="DEPDC5_CTD"/>
</dbReference>
<evidence type="ECO:0000256" key="2">
    <source>
        <dbReference type="ARBA" id="ARBA00005643"/>
    </source>
</evidence>
<keyword evidence="8" id="KW-1185">Reference proteome</keyword>
<feature type="compositionally biased region" description="Polar residues" evidence="5">
    <location>
        <begin position="840"/>
        <end position="853"/>
    </location>
</feature>
<dbReference type="InterPro" id="IPR000591">
    <property type="entry name" value="DEP_dom"/>
</dbReference>
<dbReference type="EMBL" id="KL647645">
    <property type="protein sequence ID" value="KEY74222.1"/>
    <property type="molecule type" value="Genomic_DNA"/>
</dbReference>
<reference evidence="7 8" key="1">
    <citation type="journal article" date="2014" name="BMC Genomics">
        <title>Comparative genome sequencing reveals chemotype-specific gene clusters in the toxigenic black mold Stachybotrys.</title>
        <authorList>
            <person name="Semeiks J."/>
            <person name="Borek D."/>
            <person name="Otwinowski Z."/>
            <person name="Grishin N.V."/>
        </authorList>
    </citation>
    <scope>NUCLEOTIDE SEQUENCE [LARGE SCALE GENOMIC DNA]</scope>
    <source>
        <strain evidence="8">CBS 109288 / IBT 7711</strain>
    </source>
</reference>
<dbReference type="GO" id="GO:0005096">
    <property type="term" value="F:GTPase activator activity"/>
    <property type="evidence" value="ECO:0007669"/>
    <property type="project" value="InterPro"/>
</dbReference>
<feature type="region of interest" description="Disordered" evidence="5">
    <location>
        <begin position="771"/>
        <end position="793"/>
    </location>
</feature>